<accession>A0A9D1F1Y2</accession>
<dbReference type="AlphaFoldDB" id="A0A9D1F1Y2"/>
<reference evidence="2" key="2">
    <citation type="journal article" date="2021" name="PeerJ">
        <title>Extensive microbial diversity within the chicken gut microbiome revealed by metagenomics and culture.</title>
        <authorList>
            <person name="Gilroy R."/>
            <person name="Ravi A."/>
            <person name="Getino M."/>
            <person name="Pursley I."/>
            <person name="Horton D.L."/>
            <person name="Alikhan N.F."/>
            <person name="Baker D."/>
            <person name="Gharbi K."/>
            <person name="Hall N."/>
            <person name="Watson M."/>
            <person name="Adriaenssens E.M."/>
            <person name="Foster-Nyarko E."/>
            <person name="Jarju S."/>
            <person name="Secka A."/>
            <person name="Antonio M."/>
            <person name="Oren A."/>
            <person name="Chaudhuri R.R."/>
            <person name="La Ragione R."/>
            <person name="Hildebrand F."/>
            <person name="Pallen M.J."/>
        </authorList>
    </citation>
    <scope>NUCLEOTIDE SEQUENCE</scope>
    <source>
        <strain evidence="2">6276</strain>
    </source>
</reference>
<dbReference type="Pfam" id="PF07238">
    <property type="entry name" value="PilZ"/>
    <property type="match status" value="1"/>
</dbReference>
<protein>
    <submittedName>
        <fullName evidence="2">PilZ domain-containing protein</fullName>
    </submittedName>
</protein>
<gene>
    <name evidence="2" type="ORF">IAC10_13980</name>
</gene>
<dbReference type="InterPro" id="IPR009875">
    <property type="entry name" value="PilZ_domain"/>
</dbReference>
<dbReference type="Gene3D" id="2.40.10.220">
    <property type="entry name" value="predicted glycosyltransferase like domains"/>
    <property type="match status" value="1"/>
</dbReference>
<name>A0A9D1F1Y2_9BACT</name>
<reference evidence="2" key="1">
    <citation type="submission" date="2020-10" db="EMBL/GenBank/DDBJ databases">
        <authorList>
            <person name="Gilroy R."/>
        </authorList>
    </citation>
    <scope>NUCLEOTIDE SEQUENCE</scope>
    <source>
        <strain evidence="2">6276</strain>
    </source>
</reference>
<dbReference type="Proteomes" id="UP000823928">
    <property type="component" value="Unassembled WGS sequence"/>
</dbReference>
<feature type="domain" description="PilZ" evidence="1">
    <location>
        <begin position="88"/>
        <end position="187"/>
    </location>
</feature>
<dbReference type="SUPFAM" id="SSF141371">
    <property type="entry name" value="PilZ domain-like"/>
    <property type="match status" value="1"/>
</dbReference>
<evidence type="ECO:0000313" key="2">
    <source>
        <dbReference type="EMBL" id="HIS37710.1"/>
    </source>
</evidence>
<proteinExistence type="predicted"/>
<evidence type="ECO:0000313" key="3">
    <source>
        <dbReference type="Proteomes" id="UP000823928"/>
    </source>
</evidence>
<dbReference type="GO" id="GO:0035438">
    <property type="term" value="F:cyclic-di-GMP binding"/>
    <property type="evidence" value="ECO:0007669"/>
    <property type="project" value="InterPro"/>
</dbReference>
<comment type="caution">
    <text evidence="2">The sequence shown here is derived from an EMBL/GenBank/DDBJ whole genome shotgun (WGS) entry which is preliminary data.</text>
</comment>
<sequence length="196" mass="22705">MRELVEKGQRVIMIPADFKFANKGIVADVSPDGFTLELEYEPKGILRSNYCEFYLETKNGTLYFDSYPKSIEGKKLLIASPAKHKFLQRRQYTRVKYIHELELSADENKYPITTLDISAGGMKFKTHSNVNIEGEYNITLPLSEAQSVTCKYVPIRIEKGNDGEYTHSGRFTYYENRDKMTLIQYCTKRSIEIKNK</sequence>
<evidence type="ECO:0000259" key="1">
    <source>
        <dbReference type="Pfam" id="PF07238"/>
    </source>
</evidence>
<organism evidence="2 3">
    <name type="scientific">Candidatus Scatousia excrementigallinarum</name>
    <dbReference type="NCBI Taxonomy" id="2840935"/>
    <lineage>
        <taxon>Bacteria</taxon>
        <taxon>Candidatus Scatousia</taxon>
    </lineage>
</organism>
<dbReference type="EMBL" id="DVIU01000284">
    <property type="protein sequence ID" value="HIS37710.1"/>
    <property type="molecule type" value="Genomic_DNA"/>
</dbReference>